<accession>A0AA43UBX0</accession>
<dbReference type="PROSITE" id="PS50989">
    <property type="entry name" value="COA_CT_CTER"/>
    <property type="match status" value="1"/>
</dbReference>
<organism evidence="12 13">
    <name type="scientific">Atopococcus tabaci</name>
    <dbReference type="NCBI Taxonomy" id="269774"/>
    <lineage>
        <taxon>Bacteria</taxon>
        <taxon>Bacillati</taxon>
        <taxon>Bacillota</taxon>
        <taxon>Bacilli</taxon>
        <taxon>Lactobacillales</taxon>
        <taxon>Carnobacteriaceae</taxon>
        <taxon>Atopococcus</taxon>
    </lineage>
</organism>
<dbReference type="Proteomes" id="UP001171751">
    <property type="component" value="Unassembled WGS sequence"/>
</dbReference>
<evidence type="ECO:0000259" key="11">
    <source>
        <dbReference type="PROSITE" id="PS50989"/>
    </source>
</evidence>
<evidence type="ECO:0000256" key="2">
    <source>
        <dbReference type="ARBA" id="ARBA00011883"/>
    </source>
</evidence>
<sequence>MKAYDIVKKARDVQRMSTIEVIQGLCSDFVEFHGDRRDGDDQAIIGGVGMMNNGKPVTIIGLQKGRDTAENIRRNFGSSGPSGYRKAQRLMKQAEKFKRPILTLVNTAGAHAAPESEEKGIGQAIAESLTVMSELTVPTLSIILGEGGSGGAIALSLSNQVWMMENSIYSILSPEGFASILWKDASKAEEAAEMMRLTASELKALEIIDHIIPEKDENGQDLSNQELAQRLGKKIQEAFVEMSQMSPQECSQSKYDRFRKY</sequence>
<proteinExistence type="predicted"/>
<dbReference type="InterPro" id="IPR011763">
    <property type="entry name" value="COA_CT_C"/>
</dbReference>
<keyword evidence="7" id="KW-0067">ATP-binding</keyword>
<keyword evidence="3" id="KW-0444">Lipid biosynthesis</keyword>
<dbReference type="InterPro" id="IPR029045">
    <property type="entry name" value="ClpP/crotonase-like_dom_sf"/>
</dbReference>
<dbReference type="GO" id="GO:0009317">
    <property type="term" value="C:acetyl-CoA carboxylase complex"/>
    <property type="evidence" value="ECO:0007669"/>
    <property type="project" value="InterPro"/>
</dbReference>
<dbReference type="PANTHER" id="PTHR42853">
    <property type="entry name" value="ACETYL-COENZYME A CARBOXYLASE CARBOXYL TRANSFERASE SUBUNIT ALPHA"/>
    <property type="match status" value="1"/>
</dbReference>
<evidence type="ECO:0000256" key="1">
    <source>
        <dbReference type="ARBA" id="ARBA00004956"/>
    </source>
</evidence>
<keyword evidence="13" id="KW-1185">Reference proteome</keyword>
<evidence type="ECO:0000313" key="13">
    <source>
        <dbReference type="Proteomes" id="UP001171751"/>
    </source>
</evidence>
<keyword evidence="5" id="KW-0547">Nucleotide-binding</keyword>
<dbReference type="InterPro" id="IPR001095">
    <property type="entry name" value="Acetyl_CoA_COase_a_su"/>
</dbReference>
<comment type="pathway">
    <text evidence="1">Lipid metabolism; malonyl-CoA biosynthesis; malonyl-CoA from acetyl-CoA: step 1/1.</text>
</comment>
<evidence type="ECO:0000256" key="6">
    <source>
        <dbReference type="ARBA" id="ARBA00022832"/>
    </source>
</evidence>
<dbReference type="EMBL" id="JAUNQW010000006">
    <property type="protein sequence ID" value="MDO5457132.1"/>
    <property type="molecule type" value="Genomic_DNA"/>
</dbReference>
<dbReference type="Gene3D" id="3.90.226.10">
    <property type="entry name" value="2-enoyl-CoA Hydratase, Chain A, domain 1"/>
    <property type="match status" value="1"/>
</dbReference>
<dbReference type="GO" id="GO:0005524">
    <property type="term" value="F:ATP binding"/>
    <property type="evidence" value="ECO:0007669"/>
    <property type="project" value="UniProtKB-KW"/>
</dbReference>
<evidence type="ECO:0000256" key="7">
    <source>
        <dbReference type="ARBA" id="ARBA00022840"/>
    </source>
</evidence>
<dbReference type="GO" id="GO:0016743">
    <property type="term" value="F:carboxyl- or carbamoyltransferase activity"/>
    <property type="evidence" value="ECO:0007669"/>
    <property type="project" value="InterPro"/>
</dbReference>
<evidence type="ECO:0000256" key="8">
    <source>
        <dbReference type="ARBA" id="ARBA00023098"/>
    </source>
</evidence>
<dbReference type="EC" id="2.1.3.15" evidence="2"/>
<keyword evidence="8" id="KW-0443">Lipid metabolism</keyword>
<evidence type="ECO:0000256" key="3">
    <source>
        <dbReference type="ARBA" id="ARBA00022516"/>
    </source>
</evidence>
<evidence type="ECO:0000256" key="9">
    <source>
        <dbReference type="ARBA" id="ARBA00023160"/>
    </source>
</evidence>
<dbReference type="NCBIfam" id="NF041504">
    <property type="entry name" value="AccA_sub"/>
    <property type="match status" value="1"/>
</dbReference>
<evidence type="ECO:0000256" key="5">
    <source>
        <dbReference type="ARBA" id="ARBA00022741"/>
    </source>
</evidence>
<gene>
    <name evidence="12" type="primary">accA</name>
    <name evidence="12" type="ORF">Q4F26_02195</name>
</gene>
<keyword evidence="4" id="KW-0808">Transferase</keyword>
<name>A0AA43UBX0_9LACT</name>
<evidence type="ECO:0000256" key="4">
    <source>
        <dbReference type="ARBA" id="ARBA00022679"/>
    </source>
</evidence>
<dbReference type="GO" id="GO:0006633">
    <property type="term" value="P:fatty acid biosynthetic process"/>
    <property type="evidence" value="ECO:0007669"/>
    <property type="project" value="UniProtKB-KW"/>
</dbReference>
<evidence type="ECO:0000313" key="12">
    <source>
        <dbReference type="EMBL" id="MDO5457132.1"/>
    </source>
</evidence>
<dbReference type="PRINTS" id="PR01069">
    <property type="entry name" value="ACCCTRFRASEA"/>
</dbReference>
<keyword evidence="6" id="KW-0276">Fatty acid metabolism</keyword>
<dbReference type="AlphaFoldDB" id="A0AA43UBX0"/>
<feature type="domain" description="CoA carboxyltransferase C-terminal" evidence="11">
    <location>
        <begin position="1"/>
        <end position="241"/>
    </location>
</feature>
<comment type="catalytic activity">
    <reaction evidence="10">
        <text>N(6)-carboxybiotinyl-L-lysyl-[protein] + acetyl-CoA = N(6)-biotinyl-L-lysyl-[protein] + malonyl-CoA</text>
        <dbReference type="Rhea" id="RHEA:54728"/>
        <dbReference type="Rhea" id="RHEA-COMP:10505"/>
        <dbReference type="Rhea" id="RHEA-COMP:10506"/>
        <dbReference type="ChEBI" id="CHEBI:57288"/>
        <dbReference type="ChEBI" id="CHEBI:57384"/>
        <dbReference type="ChEBI" id="CHEBI:83144"/>
        <dbReference type="ChEBI" id="CHEBI:83145"/>
        <dbReference type="EC" id="2.1.3.15"/>
    </reaction>
</comment>
<keyword evidence="9" id="KW-0275">Fatty acid biosynthesis</keyword>
<reference evidence="12" key="1">
    <citation type="submission" date="2023-07" db="EMBL/GenBank/DDBJ databases">
        <title>Between Cages and Wild: Unraveling the Impact of Captivity on Animal Microbiomes and Antimicrobial Resistance.</title>
        <authorList>
            <person name="Schmartz G.P."/>
            <person name="Rehner J."/>
            <person name="Schuff M.J."/>
            <person name="Becker S.L."/>
            <person name="Kravczyk M."/>
            <person name="Gurevich A."/>
            <person name="Francke R."/>
            <person name="Mueller R."/>
            <person name="Keller V."/>
            <person name="Keller A."/>
        </authorList>
    </citation>
    <scope>NUCLEOTIDE SEQUENCE</scope>
    <source>
        <strain evidence="12">S39M_St_73</strain>
    </source>
</reference>
<comment type="caution">
    <text evidence="12">The sequence shown here is derived from an EMBL/GenBank/DDBJ whole genome shotgun (WGS) entry which is preliminary data.</text>
</comment>
<dbReference type="GO" id="GO:0003989">
    <property type="term" value="F:acetyl-CoA carboxylase activity"/>
    <property type="evidence" value="ECO:0007669"/>
    <property type="project" value="InterPro"/>
</dbReference>
<dbReference type="SUPFAM" id="SSF52096">
    <property type="entry name" value="ClpP/crotonase"/>
    <property type="match status" value="1"/>
</dbReference>
<evidence type="ECO:0000256" key="10">
    <source>
        <dbReference type="ARBA" id="ARBA00049152"/>
    </source>
</evidence>
<protein>
    <recommendedName>
        <fullName evidence="2">acetyl-CoA carboxytransferase</fullName>
        <ecNumber evidence="2">2.1.3.15</ecNumber>
    </recommendedName>
</protein>
<dbReference type="Pfam" id="PF03255">
    <property type="entry name" value="ACCA"/>
    <property type="match status" value="1"/>
</dbReference>
<dbReference type="PANTHER" id="PTHR42853:SF3">
    <property type="entry name" value="ACETYL-COENZYME A CARBOXYLASE CARBOXYL TRANSFERASE SUBUNIT ALPHA, CHLOROPLASTIC"/>
    <property type="match status" value="1"/>
</dbReference>